<dbReference type="Gene3D" id="3.40.50.1820">
    <property type="entry name" value="alpha/beta hydrolase"/>
    <property type="match status" value="1"/>
</dbReference>
<gene>
    <name evidence="1" type="ORF">Q664_41625</name>
</gene>
<dbReference type="EMBL" id="JPMI01000294">
    <property type="protein sequence ID" value="KFA88364.1"/>
    <property type="molecule type" value="Genomic_DNA"/>
</dbReference>
<proteinExistence type="predicted"/>
<dbReference type="AlphaFoldDB" id="A0A084SIS9"/>
<evidence type="ECO:0000313" key="1">
    <source>
        <dbReference type="EMBL" id="KFA88364.1"/>
    </source>
</evidence>
<dbReference type="GO" id="GO:0016787">
    <property type="term" value="F:hydrolase activity"/>
    <property type="evidence" value="ECO:0007669"/>
    <property type="project" value="UniProtKB-KW"/>
</dbReference>
<accession>A0A084SIS9</accession>
<dbReference type="RefSeq" id="WP_043408931.1">
    <property type="nucleotide sequence ID" value="NZ_JPMI01000294.1"/>
</dbReference>
<protein>
    <submittedName>
        <fullName evidence="1">Alpha/beta hydrolase</fullName>
    </submittedName>
</protein>
<keyword evidence="1" id="KW-0378">Hydrolase</keyword>
<sequence length="210" mass="21540">MVLKGQFLERSTLIPVGSEVMEGVAHRGDERPPLLVLPPRPEDGGGMDHVIGAELAFAAASAGHPTLRFNYRGVGGSQGNRGSGEALVEEAGAALGVVLENAHSPAAAVAALHGSARVALELRARHPEVAGLCLVSPREVSARELAGLGRALLVVVGELDTTLSRAELAEAVDAAGGELAVVEGAGAHFHHALPMVGKAVRTWLKMLSGK</sequence>
<comment type="caution">
    <text evidence="1">The sequence shown here is derived from an EMBL/GenBank/DDBJ whole genome shotgun (WGS) entry which is preliminary data.</text>
</comment>
<dbReference type="InterPro" id="IPR029058">
    <property type="entry name" value="AB_hydrolase_fold"/>
</dbReference>
<dbReference type="Proteomes" id="UP000028547">
    <property type="component" value="Unassembled WGS sequence"/>
</dbReference>
<dbReference type="SUPFAM" id="SSF53474">
    <property type="entry name" value="alpha/beta-Hydrolases"/>
    <property type="match status" value="1"/>
</dbReference>
<evidence type="ECO:0000313" key="2">
    <source>
        <dbReference type="Proteomes" id="UP000028547"/>
    </source>
</evidence>
<organism evidence="1 2">
    <name type="scientific">Archangium violaceum Cb vi76</name>
    <dbReference type="NCBI Taxonomy" id="1406225"/>
    <lineage>
        <taxon>Bacteria</taxon>
        <taxon>Pseudomonadati</taxon>
        <taxon>Myxococcota</taxon>
        <taxon>Myxococcia</taxon>
        <taxon>Myxococcales</taxon>
        <taxon>Cystobacterineae</taxon>
        <taxon>Archangiaceae</taxon>
        <taxon>Archangium</taxon>
    </lineage>
</organism>
<reference evidence="1 2" key="1">
    <citation type="submission" date="2014-07" db="EMBL/GenBank/DDBJ databases">
        <title>Draft Genome Sequence of Gephyronic Acid Producer, Cystobacter violaceus Strain Cb vi76.</title>
        <authorList>
            <person name="Stevens D.C."/>
            <person name="Young J."/>
            <person name="Carmichael R."/>
            <person name="Tan J."/>
            <person name="Taylor R.E."/>
        </authorList>
    </citation>
    <scope>NUCLEOTIDE SEQUENCE [LARGE SCALE GENOMIC DNA]</scope>
    <source>
        <strain evidence="1 2">Cb vi76</strain>
    </source>
</reference>
<name>A0A084SIS9_9BACT</name>